<dbReference type="STRING" id="1349421.OI18_20195"/>
<comment type="caution">
    <text evidence="1">The sequence shown here is derived from an EMBL/GenBank/DDBJ whole genome shotgun (WGS) entry which is preliminary data.</text>
</comment>
<reference evidence="1 2" key="1">
    <citation type="submission" date="2014-11" db="EMBL/GenBank/DDBJ databases">
        <title>Genome sequence of Flavihumibacter solisilvae 3-3.</title>
        <authorList>
            <person name="Zhou G."/>
            <person name="Li M."/>
            <person name="Wang G."/>
        </authorList>
    </citation>
    <scope>NUCLEOTIDE SEQUENCE [LARGE SCALE GENOMIC DNA]</scope>
    <source>
        <strain evidence="1 2">3-3</strain>
    </source>
</reference>
<evidence type="ECO:0000313" key="1">
    <source>
        <dbReference type="EMBL" id="KIC92924.1"/>
    </source>
</evidence>
<dbReference type="RefSeq" id="WP_039143273.1">
    <property type="nucleotide sequence ID" value="NZ_JSVC01000025.1"/>
</dbReference>
<dbReference type="AlphaFoldDB" id="A0A0C1IR21"/>
<gene>
    <name evidence="1" type="ORF">OI18_20195</name>
</gene>
<dbReference type="Proteomes" id="UP000031408">
    <property type="component" value="Unassembled WGS sequence"/>
</dbReference>
<dbReference type="OrthoDB" id="9816482at2"/>
<name>A0A0C1IR21_9BACT</name>
<organism evidence="1 2">
    <name type="scientific">Flavihumibacter solisilvae</name>
    <dbReference type="NCBI Taxonomy" id="1349421"/>
    <lineage>
        <taxon>Bacteria</taxon>
        <taxon>Pseudomonadati</taxon>
        <taxon>Bacteroidota</taxon>
        <taxon>Chitinophagia</taxon>
        <taxon>Chitinophagales</taxon>
        <taxon>Chitinophagaceae</taxon>
        <taxon>Flavihumibacter</taxon>
    </lineage>
</organism>
<keyword evidence="2" id="KW-1185">Reference proteome</keyword>
<evidence type="ECO:0000313" key="2">
    <source>
        <dbReference type="Proteomes" id="UP000031408"/>
    </source>
</evidence>
<proteinExistence type="predicted"/>
<dbReference type="EMBL" id="JSVC01000025">
    <property type="protein sequence ID" value="KIC92924.1"/>
    <property type="molecule type" value="Genomic_DNA"/>
</dbReference>
<accession>A0A0C1IR21</accession>
<protein>
    <submittedName>
        <fullName evidence="1">Uncharacterized protein</fullName>
    </submittedName>
</protein>
<sequence>MNSELIDLFNWFGHRKGGVKIPFTDRGTPTGKLIKTDLVYAIDAWIQAIKIQDSAAPNKLFFIGGPGNGKTEALDYAIKCIVNEFNFGEEIVENIKSQVNQNKREIIIESGYSRKSFAKIVLVPDASVGELELNRSAAQSMLDDFQDILNPSTIYICCINRGVLQDVISFARDLGDKPALDYFQQLSAYIEGSGEFINNSWPAKIEILDSNYIVGIWPMEVSSLLDDFNTNGNGIQISPFQQITEVALHNEGWKALIDHYKGKQVNSEYCPLVCNYKSLLRNNGENIRKIILEYELIANRRITFREMLSIVVYALLGHEDDFKVEGESRSPGQYIFDILHSMSEKKEVNNYKKVFLLSQLQWEFKFFNTWPDLSMIVKDNEWTSLISKSRTSGHLKACEAFQAIFSTDQEANRRTDTEKTLSHINSLLDPSELHGDEIFEGEFTPAMIDLHLQESVMSLYNYIKDIRAISKIDIDVLNLFVEVELELDSLRSTNKLNNLNKVIERLNILLKKITALYVKRKLGGYYGVTSKSVEIRQFKSEENINSVLGGIHSLLDITQLRKQQPYSFGEIRVGLNSTFGQPSFSTLDIFYTAPVRYKIEVYAPNGEYCKQPLVKSKFLKLTLNSDNGSAKSFVVPFSFLFFRAINDIGRGIRRSTLPRDIVATFDRMKSFIEGIAVHAYDENGRIDFPGGNSIELETLKNYLDRG</sequence>